<name>A0A9E7GHX5_9LILI</name>
<dbReference type="InterPro" id="IPR055414">
    <property type="entry name" value="LRR_R13L4/SHOC2-like"/>
</dbReference>
<dbReference type="InterPro" id="IPR056789">
    <property type="entry name" value="LRR_R13L1-DRL21"/>
</dbReference>
<dbReference type="Pfam" id="PF25019">
    <property type="entry name" value="LRR_R13L1-DRL21"/>
    <property type="match status" value="1"/>
</dbReference>
<dbReference type="InterPro" id="IPR003591">
    <property type="entry name" value="Leu-rich_rpt_typical-subtyp"/>
</dbReference>
<dbReference type="OrthoDB" id="680007at2759"/>
<keyword evidence="2" id="KW-0677">Repeat</keyword>
<feature type="domain" description="Disease resistance R13L4/SHOC-2-like LRR" evidence="3">
    <location>
        <begin position="604"/>
        <end position="690"/>
    </location>
</feature>
<dbReference type="Gene3D" id="3.80.10.10">
    <property type="entry name" value="Ribonuclease Inhibitor"/>
    <property type="match status" value="3"/>
</dbReference>
<protein>
    <submittedName>
        <fullName evidence="5">Resistance protein</fullName>
    </submittedName>
</protein>
<gene>
    <name evidence="5" type="ORF">MUK42_28008</name>
</gene>
<evidence type="ECO:0000256" key="2">
    <source>
        <dbReference type="ARBA" id="ARBA00022737"/>
    </source>
</evidence>
<keyword evidence="6" id="KW-1185">Reference proteome</keyword>
<evidence type="ECO:0000313" key="5">
    <source>
        <dbReference type="EMBL" id="URE12324.1"/>
    </source>
</evidence>
<dbReference type="SUPFAM" id="SSF52058">
    <property type="entry name" value="L domain-like"/>
    <property type="match status" value="1"/>
</dbReference>
<organism evidence="5 6">
    <name type="scientific">Musa troglodytarum</name>
    <name type="common">fe'i banana</name>
    <dbReference type="NCBI Taxonomy" id="320322"/>
    <lineage>
        <taxon>Eukaryota</taxon>
        <taxon>Viridiplantae</taxon>
        <taxon>Streptophyta</taxon>
        <taxon>Embryophyta</taxon>
        <taxon>Tracheophyta</taxon>
        <taxon>Spermatophyta</taxon>
        <taxon>Magnoliopsida</taxon>
        <taxon>Liliopsida</taxon>
        <taxon>Zingiberales</taxon>
        <taxon>Musaceae</taxon>
        <taxon>Musa</taxon>
    </lineage>
</organism>
<dbReference type="SUPFAM" id="SSF52540">
    <property type="entry name" value="P-loop containing nucleoside triphosphate hydrolases"/>
    <property type="match status" value="1"/>
</dbReference>
<dbReference type="PANTHER" id="PTHR47186:SF38">
    <property type="entry name" value="NB-ARC DOMAIN-CONTAINING PROTEIN"/>
    <property type="match status" value="1"/>
</dbReference>
<dbReference type="EMBL" id="CP097508">
    <property type="protein sequence ID" value="URE12324.1"/>
    <property type="molecule type" value="Genomic_DNA"/>
</dbReference>
<accession>A0A9E7GHX5</accession>
<sequence length="1087" mass="123772">MAAVDLRHVLLDLLPSSDMTERCRELRIHHHLEKIIPDLWAINAVNRDATMRAGTQPDVEMWTARVDAAIRYMMKPAGTLADLGPASRDAMKRAGTQPDVEMRVAGAGAGADADAAIRDVMKRGGTLADVGAAIRDALIRVWTQPDAEMWVAGVDAVIRDAMIRAGTQPDVEMWMADAGAAIADVQNLLDRILEWPGRAAAPSNPLLRSCLSIRVAFRLSILQELKETGRRLKELVRRWSALDLRKEMMDAMDPCDEEYSYVLGDEAVGRDEDRDNIIEILQQQQSSSNGEPFVIVIGDKVLWSGKTTLARMIYHHPWVRESGKGSLKDKWDELKHNLLHVGGIGSTVIITTKHAFPDRWRIDIFGCKDYLLDGLSEDAWIKLFMRDAFIGPAAQDKENARSVNFLLQFAERRYKTLDGSPLLAKTLGSKFRYAAVSRWQEVSDASSSYSFGRCYQNFELMWPQNLSTKLARFRLYASLCNFGSFGDLKEDYMHMMIAEDLIPQQSFDVENMYRLVRKLKLDFAPTDYCPRIRIGQDSIRIPEQCCHLCLLVDSDSDSDDASTFPTALSTGATKRLRTLILKTEDEMVEKGQKCRITEIPVAMFTNLVHLRILYLSHCRIQQLPNTIAKLVCLRYLNLSYTEIQALPKHLSDLQNLKILKLAHYEEFRKLPESIHKLKKLLILKLAYCQKLRMLPESIIALVNLQELDVEGCQWLVKLPDGLDSMKKSTKLNVDKCVSLTRLPHGIGQLSNLQILSVHVMAYSLVSVIIELQSLANLKKLRLKKLDGLSSTEDARALKLKDKIFLECLVLHWEWWDMEVELVTNVALLHEQVLEDLQPNLALEKLEIVFYVGKKLPSWTTCKEGYLRYLTEIKLVSLRKCERLPSLGQLPELETIEISGMESISAVDDAFYGDGGTFESLRSLIFSEMPMLERWPKGEGRRDMFPILSRLTLMQCPKFKELHVRPSDLYTISVWLNNDKLLTSEFVGWQNLRYVKELEISGCEELRCLPPGLRHLKRLLQLEINRCNNLISLPDWLAELTSLLWLDGDRIALGLTVRDCAMLSFVPERLKQSPHIRMRIEGCPKVEL</sequence>
<dbReference type="PANTHER" id="PTHR47186">
    <property type="entry name" value="LEUCINE-RICH REPEAT-CONTAINING PROTEIN 57"/>
    <property type="match status" value="1"/>
</dbReference>
<dbReference type="InterPro" id="IPR032675">
    <property type="entry name" value="LRR_dom_sf"/>
</dbReference>
<evidence type="ECO:0000259" key="4">
    <source>
        <dbReference type="Pfam" id="PF25019"/>
    </source>
</evidence>
<dbReference type="Proteomes" id="UP001055439">
    <property type="component" value="Chromosome 6"/>
</dbReference>
<proteinExistence type="predicted"/>
<evidence type="ECO:0000313" key="6">
    <source>
        <dbReference type="Proteomes" id="UP001055439"/>
    </source>
</evidence>
<dbReference type="SMART" id="SM00369">
    <property type="entry name" value="LRR_TYP"/>
    <property type="match status" value="3"/>
</dbReference>
<dbReference type="InterPro" id="IPR027417">
    <property type="entry name" value="P-loop_NTPase"/>
</dbReference>
<evidence type="ECO:0000259" key="3">
    <source>
        <dbReference type="Pfam" id="PF23598"/>
    </source>
</evidence>
<keyword evidence="1" id="KW-0433">Leucine-rich repeat</keyword>
<reference evidence="5" key="1">
    <citation type="submission" date="2022-05" db="EMBL/GenBank/DDBJ databases">
        <title>The Musa troglodytarum L. genome provides insights into the mechanism of non-climacteric behaviour and enrichment of carotenoids.</title>
        <authorList>
            <person name="Wang J."/>
        </authorList>
    </citation>
    <scope>NUCLEOTIDE SEQUENCE</scope>
    <source>
        <tissue evidence="5">Leaf</tissue>
    </source>
</reference>
<dbReference type="AlphaFoldDB" id="A0A9E7GHX5"/>
<dbReference type="Pfam" id="PF23598">
    <property type="entry name" value="LRR_14"/>
    <property type="match status" value="1"/>
</dbReference>
<evidence type="ECO:0000256" key="1">
    <source>
        <dbReference type="ARBA" id="ARBA00022614"/>
    </source>
</evidence>
<feature type="domain" description="R13L1/DRL21-like LRR repeat region" evidence="4">
    <location>
        <begin position="769"/>
        <end position="900"/>
    </location>
</feature>